<evidence type="ECO:0000313" key="1">
    <source>
        <dbReference type="EMBL" id="URZ11517.1"/>
    </source>
</evidence>
<accession>A0A1S8KZR5</accession>
<dbReference type="Pfam" id="PF04860">
    <property type="entry name" value="Phage_portal"/>
    <property type="match status" value="1"/>
</dbReference>
<dbReference type="AlphaFoldDB" id="A0A1S8KZR5"/>
<dbReference type="STRING" id="84029.CROST_35600"/>
<dbReference type="KEGG" id="crw:CROST_022340"/>
<dbReference type="EMBL" id="CP096983">
    <property type="protein sequence ID" value="URZ11517.1"/>
    <property type="molecule type" value="Genomic_DNA"/>
</dbReference>
<name>A0A1S8KZR5_9CLOT</name>
<protein>
    <submittedName>
        <fullName evidence="1">Uncharacterized protein</fullName>
    </submittedName>
</protein>
<dbReference type="InterPro" id="IPR006944">
    <property type="entry name" value="Phage/GTA_portal"/>
</dbReference>
<keyword evidence="2" id="KW-1185">Reference proteome</keyword>
<gene>
    <name evidence="1" type="ORF">CROST_022340</name>
</gene>
<dbReference type="RefSeq" id="WP_077832821.1">
    <property type="nucleotide sequence ID" value="NZ_CP096983.1"/>
</dbReference>
<sequence length="421" mass="47695">MFLQSLLNTNNKKNTQMQYAKMLNGSVPIFSQFGQNIYASDIVQNCIDVIATECSKLQPKHIFINSKGIQKIPKSTVNKLFQFAPNELMTISEFIEKTVWLLYMNYNVFIYPTYTTYKDAMGNQQIYYTGFYPLNPIQTDFLEDTANNLFVKFHFRNGEDYTLPYSDVIHIRKKFSVNDIMGGGLNGQPDNSALLKVLEINDTVLQGVGMAVKSTLSIRGILKINTMLDDVKQQKERTAFEEKIKSGDSGILPMDLKGEYTPIDVDPKLIDKDTMEFIDSKVLRWYHVSLAIISGNYTDNEYQAFYEQCLEPVLIRLGQAFSKCLFSQRQLDVGNMIVFYQKDMTYLSTQSKLDLLNIAGAQGLLTDDQKLSILGYPPLCDGTGGRRTISLNYVDTNVATQYQLMNANKNNANGGNNNGKE</sequence>
<reference evidence="1 2" key="1">
    <citation type="submission" date="2022-04" db="EMBL/GenBank/DDBJ databases">
        <title>Genome sequence of C. roseum typestrain.</title>
        <authorList>
            <person name="Poehlein A."/>
            <person name="Schoch T."/>
            <person name="Duerre P."/>
            <person name="Daniel R."/>
        </authorList>
    </citation>
    <scope>NUCLEOTIDE SEQUENCE [LARGE SCALE GENOMIC DNA]</scope>
    <source>
        <strain evidence="1 2">DSM 7320</strain>
    </source>
</reference>
<organism evidence="1 2">
    <name type="scientific">Clostridium felsineum</name>
    <dbReference type="NCBI Taxonomy" id="36839"/>
    <lineage>
        <taxon>Bacteria</taxon>
        <taxon>Bacillati</taxon>
        <taxon>Bacillota</taxon>
        <taxon>Clostridia</taxon>
        <taxon>Eubacteriales</taxon>
        <taxon>Clostridiaceae</taxon>
        <taxon>Clostridium</taxon>
    </lineage>
</organism>
<evidence type="ECO:0000313" key="2">
    <source>
        <dbReference type="Proteomes" id="UP000190951"/>
    </source>
</evidence>
<dbReference type="Proteomes" id="UP000190951">
    <property type="component" value="Chromosome"/>
</dbReference>
<proteinExistence type="predicted"/>